<accession>A0AAZ3RQF6</accession>
<evidence type="ECO:0000313" key="2">
    <source>
        <dbReference type="Ensembl" id="ENSOTSP00005142500.1"/>
    </source>
</evidence>
<protein>
    <recommendedName>
        <fullName evidence="1">Ig-like domain-containing protein</fullName>
    </recommendedName>
</protein>
<name>A0AAZ3RQF6_ONCTS</name>
<reference evidence="3" key="1">
    <citation type="journal article" date="2018" name="PLoS ONE">
        <title>Chinook salmon (Oncorhynchus tshawytscha) genome and transcriptome.</title>
        <authorList>
            <person name="Christensen K.A."/>
            <person name="Leong J.S."/>
            <person name="Sakhrani D."/>
            <person name="Biagi C.A."/>
            <person name="Minkley D.R."/>
            <person name="Withler R.E."/>
            <person name="Rondeau E.B."/>
            <person name="Koop B.F."/>
            <person name="Devlin R.H."/>
        </authorList>
    </citation>
    <scope>NUCLEOTIDE SEQUENCE [LARGE SCALE GENOMIC DNA]</scope>
</reference>
<reference evidence="2" key="3">
    <citation type="submission" date="2025-09" db="UniProtKB">
        <authorList>
            <consortium name="Ensembl"/>
        </authorList>
    </citation>
    <scope>IDENTIFICATION</scope>
</reference>
<dbReference type="InterPro" id="IPR007110">
    <property type="entry name" value="Ig-like_dom"/>
</dbReference>
<feature type="domain" description="Ig-like" evidence="1">
    <location>
        <begin position="133"/>
        <end position="252"/>
    </location>
</feature>
<dbReference type="SUPFAM" id="SSF48726">
    <property type="entry name" value="Immunoglobulin"/>
    <property type="match status" value="1"/>
</dbReference>
<dbReference type="InterPro" id="IPR013783">
    <property type="entry name" value="Ig-like_fold"/>
</dbReference>
<keyword evidence="3" id="KW-1185">Reference proteome</keyword>
<dbReference type="InterPro" id="IPR036179">
    <property type="entry name" value="Ig-like_dom_sf"/>
</dbReference>
<dbReference type="InterPro" id="IPR003599">
    <property type="entry name" value="Ig_sub"/>
</dbReference>
<dbReference type="Gene3D" id="2.60.40.10">
    <property type="entry name" value="Immunoglobulins"/>
    <property type="match status" value="1"/>
</dbReference>
<proteinExistence type="predicted"/>
<dbReference type="SMART" id="SM00409">
    <property type="entry name" value="IG"/>
    <property type="match status" value="1"/>
</dbReference>
<dbReference type="AlphaFoldDB" id="A0AAZ3RQF6"/>
<evidence type="ECO:0000259" key="1">
    <source>
        <dbReference type="PROSITE" id="PS50835"/>
    </source>
</evidence>
<dbReference type="Proteomes" id="UP000694402">
    <property type="component" value="Unassembled WGS sequence"/>
</dbReference>
<organism evidence="2 3">
    <name type="scientific">Oncorhynchus tshawytscha</name>
    <name type="common">Chinook salmon</name>
    <name type="synonym">Salmo tshawytscha</name>
    <dbReference type="NCBI Taxonomy" id="74940"/>
    <lineage>
        <taxon>Eukaryota</taxon>
        <taxon>Metazoa</taxon>
        <taxon>Chordata</taxon>
        <taxon>Craniata</taxon>
        <taxon>Vertebrata</taxon>
        <taxon>Euteleostomi</taxon>
        <taxon>Actinopterygii</taxon>
        <taxon>Neopterygii</taxon>
        <taxon>Teleostei</taxon>
        <taxon>Protacanthopterygii</taxon>
        <taxon>Salmoniformes</taxon>
        <taxon>Salmonidae</taxon>
        <taxon>Salmoninae</taxon>
        <taxon>Oncorhynchus</taxon>
    </lineage>
</organism>
<dbReference type="PROSITE" id="PS50835">
    <property type="entry name" value="IG_LIKE"/>
    <property type="match status" value="1"/>
</dbReference>
<dbReference type="GeneTree" id="ENSGT00990000213620"/>
<dbReference type="Ensembl" id="ENSOTST00005176142.1">
    <property type="protein sequence ID" value="ENSOTSP00005142500.1"/>
    <property type="gene ID" value="ENSOTSG00005070198.1"/>
</dbReference>
<dbReference type="Pfam" id="PF07686">
    <property type="entry name" value="V-set"/>
    <property type="match status" value="1"/>
</dbReference>
<sequence length="269" mass="29125">MQAITPTLLCYSTESVHQGPGQQLISRIRCAGKPTGGSSPGGGLLYRTLVVRSSPSDSFVKSESSLINWVLFLSVGGTAKGTLCGEPSAPLRRCQQPLLFPKNNETDEVITSINVPLGVEECQQANNGLSQVPELKQVIQVDSGKDAVLECSVNFNGISPGNVNIEKVVWWRLDQNGLHKGGPVFICNLFNQQSSNPRMPLSPKYQLPMPPANEKDKVVSLLVKETQPEDEGPYRCVVNTDSGITNCNFMLNVTGNLTGQLKAFGLERL</sequence>
<evidence type="ECO:0000313" key="3">
    <source>
        <dbReference type="Proteomes" id="UP000694402"/>
    </source>
</evidence>
<dbReference type="InterPro" id="IPR013106">
    <property type="entry name" value="Ig_V-set"/>
</dbReference>
<reference evidence="2" key="2">
    <citation type="submission" date="2025-08" db="UniProtKB">
        <authorList>
            <consortium name="Ensembl"/>
        </authorList>
    </citation>
    <scope>IDENTIFICATION</scope>
</reference>